<gene>
    <name evidence="1" type="ORF">D5086_012842</name>
</gene>
<keyword evidence="2" id="KW-1185">Reference proteome</keyword>
<organism evidence="1 2">
    <name type="scientific">Populus alba</name>
    <name type="common">White poplar</name>
    <dbReference type="NCBI Taxonomy" id="43335"/>
    <lineage>
        <taxon>Eukaryota</taxon>
        <taxon>Viridiplantae</taxon>
        <taxon>Streptophyta</taxon>
        <taxon>Embryophyta</taxon>
        <taxon>Tracheophyta</taxon>
        <taxon>Spermatophyta</taxon>
        <taxon>Magnoliopsida</taxon>
        <taxon>eudicotyledons</taxon>
        <taxon>Gunneridae</taxon>
        <taxon>Pentapetalae</taxon>
        <taxon>rosids</taxon>
        <taxon>fabids</taxon>
        <taxon>Malpighiales</taxon>
        <taxon>Salicaceae</taxon>
        <taxon>Saliceae</taxon>
        <taxon>Populus</taxon>
    </lineage>
</organism>
<dbReference type="EMBL" id="RCHU02000006">
    <property type="protein sequence ID" value="KAL3585975.1"/>
    <property type="molecule type" value="Genomic_DNA"/>
</dbReference>
<name>A0ACC4C3T3_POPAL</name>
<protein>
    <submittedName>
        <fullName evidence="1">Uncharacterized protein</fullName>
    </submittedName>
</protein>
<accession>A0ACC4C3T3</accession>
<proteinExistence type="predicted"/>
<evidence type="ECO:0000313" key="2">
    <source>
        <dbReference type="Proteomes" id="UP000309997"/>
    </source>
</evidence>
<comment type="caution">
    <text evidence="1">The sequence shown here is derived from an EMBL/GenBank/DDBJ whole genome shotgun (WGS) entry which is preliminary data.</text>
</comment>
<sequence>MTSMFFFEEGLYIPGTDCGRTKYYLFGHLPEQLLRGHTGGGCSGNGCECLSVRDKRPVQLSQVSPGVHKEYKFPSSPNKGLCAVHL</sequence>
<dbReference type="Proteomes" id="UP000309997">
    <property type="component" value="Unassembled WGS sequence"/>
</dbReference>
<reference evidence="1 2" key="1">
    <citation type="journal article" date="2024" name="Plant Biotechnol. J.">
        <title>Genome and CRISPR/Cas9 system of a widespread forest tree (Populus alba) in the world.</title>
        <authorList>
            <person name="Liu Y.J."/>
            <person name="Jiang P.F."/>
            <person name="Han X.M."/>
            <person name="Li X.Y."/>
            <person name="Wang H.M."/>
            <person name="Wang Y.J."/>
            <person name="Wang X.X."/>
            <person name="Zeng Q.Y."/>
        </authorList>
    </citation>
    <scope>NUCLEOTIDE SEQUENCE [LARGE SCALE GENOMIC DNA]</scope>
    <source>
        <strain evidence="2">cv. PAL-ZL1</strain>
    </source>
</reference>
<evidence type="ECO:0000313" key="1">
    <source>
        <dbReference type="EMBL" id="KAL3585975.1"/>
    </source>
</evidence>